<reference evidence="2" key="1">
    <citation type="submission" date="2024-07" db="EMBL/GenBank/DDBJ databases">
        <authorList>
            <person name="Yu S.T."/>
        </authorList>
    </citation>
    <scope>NUCLEOTIDE SEQUENCE</scope>
    <source>
        <strain evidence="2">R28</strain>
    </source>
</reference>
<accession>A0AB39QGW6</accession>
<dbReference type="RefSeq" id="WP_369174955.1">
    <property type="nucleotide sequence ID" value="NZ_CP163439.1"/>
</dbReference>
<dbReference type="InterPro" id="IPR036736">
    <property type="entry name" value="ACP-like_sf"/>
</dbReference>
<dbReference type="Gene3D" id="1.10.1200.10">
    <property type="entry name" value="ACP-like"/>
    <property type="match status" value="1"/>
</dbReference>
<sequence length="89" mass="9884">MNSPWDPRFEALMRAALRLLEPDEPLLPDLPTTDYGLDSLAMVELLLGIEETYGIWIPDDVVEPGLFATPEMLWNTVAELCGSDSSSMT</sequence>
<dbReference type="SUPFAM" id="SSF47336">
    <property type="entry name" value="ACP-like"/>
    <property type="match status" value="1"/>
</dbReference>
<feature type="domain" description="Carrier" evidence="1">
    <location>
        <begin position="3"/>
        <end position="81"/>
    </location>
</feature>
<dbReference type="Pfam" id="PF00550">
    <property type="entry name" value="PP-binding"/>
    <property type="match status" value="1"/>
</dbReference>
<proteinExistence type="predicted"/>
<organism evidence="2">
    <name type="scientific">Streptomyces sp. R28</name>
    <dbReference type="NCBI Taxonomy" id="3238628"/>
    <lineage>
        <taxon>Bacteria</taxon>
        <taxon>Bacillati</taxon>
        <taxon>Actinomycetota</taxon>
        <taxon>Actinomycetes</taxon>
        <taxon>Kitasatosporales</taxon>
        <taxon>Streptomycetaceae</taxon>
        <taxon>Streptomyces</taxon>
    </lineage>
</organism>
<dbReference type="EMBL" id="CP163439">
    <property type="protein sequence ID" value="XDQ40249.1"/>
    <property type="molecule type" value="Genomic_DNA"/>
</dbReference>
<name>A0AB39QGW6_9ACTN</name>
<gene>
    <name evidence="2" type="ORF">AB5J49_46840</name>
</gene>
<evidence type="ECO:0000313" key="2">
    <source>
        <dbReference type="EMBL" id="XDQ40249.1"/>
    </source>
</evidence>
<dbReference type="InterPro" id="IPR009081">
    <property type="entry name" value="PP-bd_ACP"/>
</dbReference>
<evidence type="ECO:0000259" key="1">
    <source>
        <dbReference type="PROSITE" id="PS50075"/>
    </source>
</evidence>
<dbReference type="AlphaFoldDB" id="A0AB39QGW6"/>
<protein>
    <submittedName>
        <fullName evidence="2">Phosphopantetheine-binding protein</fullName>
    </submittedName>
</protein>
<dbReference type="PROSITE" id="PS50075">
    <property type="entry name" value="CARRIER"/>
    <property type="match status" value="1"/>
</dbReference>